<dbReference type="InterPro" id="IPR036249">
    <property type="entry name" value="Thioredoxin-like_sf"/>
</dbReference>
<dbReference type="RefSeq" id="WP_132477018.1">
    <property type="nucleotide sequence ID" value="NZ_JBHRVM010000001.1"/>
</dbReference>
<dbReference type="InterPro" id="IPR012336">
    <property type="entry name" value="Thioredoxin-like_fold"/>
</dbReference>
<organism evidence="10 11">
    <name type="scientific">Paracandidimonas soli</name>
    <dbReference type="NCBI Taxonomy" id="1917182"/>
    <lineage>
        <taxon>Bacteria</taxon>
        <taxon>Pseudomonadati</taxon>
        <taxon>Pseudomonadota</taxon>
        <taxon>Betaproteobacteria</taxon>
        <taxon>Burkholderiales</taxon>
        <taxon>Alcaligenaceae</taxon>
        <taxon>Paracandidimonas</taxon>
    </lineage>
</organism>
<dbReference type="InterPro" id="IPR018950">
    <property type="entry name" value="DiS-bond_isomerase_DsbC/G_N"/>
</dbReference>
<keyword evidence="3 7" id="KW-0732">Signal</keyword>
<dbReference type="InterPro" id="IPR033954">
    <property type="entry name" value="DiS-bond_Isoase_DsbC/G"/>
</dbReference>
<dbReference type="Pfam" id="PF10411">
    <property type="entry name" value="DsbC_N"/>
    <property type="match status" value="1"/>
</dbReference>
<evidence type="ECO:0000256" key="7">
    <source>
        <dbReference type="RuleBase" id="RU364038"/>
    </source>
</evidence>
<evidence type="ECO:0000313" key="11">
    <source>
        <dbReference type="Proteomes" id="UP000294692"/>
    </source>
</evidence>
<evidence type="ECO:0000256" key="1">
    <source>
        <dbReference type="ARBA" id="ARBA00004418"/>
    </source>
</evidence>
<evidence type="ECO:0000256" key="5">
    <source>
        <dbReference type="ARBA" id="ARBA00023157"/>
    </source>
</evidence>
<dbReference type="InterPro" id="IPR017937">
    <property type="entry name" value="Thioredoxin_CS"/>
</dbReference>
<feature type="signal peptide" evidence="7">
    <location>
        <begin position="1"/>
        <end position="22"/>
    </location>
</feature>
<dbReference type="CDD" id="cd03020">
    <property type="entry name" value="DsbA_DsbC_DsbG"/>
    <property type="match status" value="1"/>
</dbReference>
<keyword evidence="11" id="KW-1185">Reference proteome</keyword>
<evidence type="ECO:0000259" key="9">
    <source>
        <dbReference type="Pfam" id="PF13098"/>
    </source>
</evidence>
<dbReference type="PANTHER" id="PTHR35272:SF3">
    <property type="entry name" value="THIOL:DISULFIDE INTERCHANGE PROTEIN DSBC"/>
    <property type="match status" value="1"/>
</dbReference>
<reference evidence="10 11" key="1">
    <citation type="submission" date="2019-03" db="EMBL/GenBank/DDBJ databases">
        <title>Genomic Encyclopedia of Type Strains, Phase IV (KMG-IV): sequencing the most valuable type-strain genomes for metagenomic binning, comparative biology and taxonomic classification.</title>
        <authorList>
            <person name="Goeker M."/>
        </authorList>
    </citation>
    <scope>NUCLEOTIDE SEQUENCE [LARGE SCALE GENOMIC DNA]</scope>
    <source>
        <strain evidence="10 11">DSM 100048</strain>
    </source>
</reference>
<evidence type="ECO:0000259" key="8">
    <source>
        <dbReference type="Pfam" id="PF10411"/>
    </source>
</evidence>
<protein>
    <recommendedName>
        <fullName evidence="7">Thiol:disulfide interchange protein</fullName>
    </recommendedName>
</protein>
<dbReference type="InterPro" id="IPR009094">
    <property type="entry name" value="DiS-bond_isomerase_DsbC/G_N_sf"/>
</dbReference>
<accession>A0A4V2VRF8</accession>
<dbReference type="Gene3D" id="3.10.450.70">
    <property type="entry name" value="Disulphide bond isomerase, DsbC/G, N-terminal"/>
    <property type="match status" value="1"/>
</dbReference>
<sequence length="264" mass="29045">MYWKSLAAAGAALLIGAGPAWADETQPSAPQPEAAQEAVRQEVTAVTIATPEQIQERFEARFPGVEVSEVRDTPFDGLYEIRIGRDLLYADANVDFLLQGALIDTQSRKDLTAQRLEELSRVAFSDLPLEIAVKQVYGDGTHQLAVFEDPNCGYCKRFHKTLQEVGDTTVYTFLFPILSDDSTVKSRNVWCAKDQAKVWKAWMLDGETPPEAECDMPLDDLMALGRRLMVEGTPAIVFADGSRVNGAMTQEALEEKLASLAKGS</sequence>
<feature type="chain" id="PRO_5020863269" description="Thiol:disulfide interchange protein" evidence="7">
    <location>
        <begin position="23"/>
        <end position="264"/>
    </location>
</feature>
<dbReference type="AlphaFoldDB" id="A0A4V2VRF8"/>
<dbReference type="InterPro" id="IPR051470">
    <property type="entry name" value="Thiol:disulfide_interchange"/>
</dbReference>
<dbReference type="EMBL" id="SMBX01000005">
    <property type="protein sequence ID" value="TCU98349.1"/>
    <property type="molecule type" value="Genomic_DNA"/>
</dbReference>
<evidence type="ECO:0000313" key="10">
    <source>
        <dbReference type="EMBL" id="TCU98349.1"/>
    </source>
</evidence>
<dbReference type="Proteomes" id="UP000294692">
    <property type="component" value="Unassembled WGS sequence"/>
</dbReference>
<comment type="caution">
    <text evidence="10">The sequence shown here is derived from an EMBL/GenBank/DDBJ whole genome shotgun (WGS) entry which is preliminary data.</text>
</comment>
<dbReference type="OrthoDB" id="12976at2"/>
<dbReference type="PROSITE" id="PS00194">
    <property type="entry name" value="THIOREDOXIN_1"/>
    <property type="match status" value="1"/>
</dbReference>
<dbReference type="SUPFAM" id="SSF52833">
    <property type="entry name" value="Thioredoxin-like"/>
    <property type="match status" value="1"/>
</dbReference>
<keyword evidence="5" id="KW-1015">Disulfide bond</keyword>
<dbReference type="SUPFAM" id="SSF54423">
    <property type="entry name" value="DsbC/DsbG N-terminal domain-like"/>
    <property type="match status" value="1"/>
</dbReference>
<feature type="domain" description="Thioredoxin-like fold" evidence="9">
    <location>
        <begin position="138"/>
        <end position="257"/>
    </location>
</feature>
<evidence type="ECO:0000256" key="6">
    <source>
        <dbReference type="ARBA" id="ARBA00023284"/>
    </source>
</evidence>
<evidence type="ECO:0000256" key="3">
    <source>
        <dbReference type="ARBA" id="ARBA00022729"/>
    </source>
</evidence>
<keyword evidence="6 7" id="KW-0676">Redox-active center</keyword>
<dbReference type="GO" id="GO:0042597">
    <property type="term" value="C:periplasmic space"/>
    <property type="evidence" value="ECO:0007669"/>
    <property type="project" value="UniProtKB-SubCell"/>
</dbReference>
<comment type="subcellular location">
    <subcellularLocation>
        <location evidence="1 7">Periplasm</location>
    </subcellularLocation>
</comment>
<proteinExistence type="inferred from homology"/>
<dbReference type="Gene3D" id="3.40.30.10">
    <property type="entry name" value="Glutaredoxin"/>
    <property type="match status" value="1"/>
</dbReference>
<evidence type="ECO:0000256" key="4">
    <source>
        <dbReference type="ARBA" id="ARBA00022764"/>
    </source>
</evidence>
<dbReference type="PANTHER" id="PTHR35272">
    <property type="entry name" value="THIOL:DISULFIDE INTERCHANGE PROTEIN DSBC-RELATED"/>
    <property type="match status" value="1"/>
</dbReference>
<comment type="similarity">
    <text evidence="2 7">Belongs to the thioredoxin family. DsbC subfamily.</text>
</comment>
<evidence type="ECO:0000256" key="2">
    <source>
        <dbReference type="ARBA" id="ARBA00009813"/>
    </source>
</evidence>
<feature type="domain" description="Disulphide bond isomerase DsbC/G N-terminal" evidence="8">
    <location>
        <begin position="49"/>
        <end position="113"/>
    </location>
</feature>
<name>A0A4V2VRF8_9BURK</name>
<gene>
    <name evidence="10" type="ORF">EV686_10546</name>
</gene>
<keyword evidence="4 7" id="KW-0574">Periplasm</keyword>
<dbReference type="Pfam" id="PF13098">
    <property type="entry name" value="Thioredoxin_2"/>
    <property type="match status" value="1"/>
</dbReference>
<comment type="function">
    <text evidence="7">Required for disulfide bond formation in some periplasmic proteins. Acts by transferring its disulfide bond to other proteins and is reduced in the process.</text>
</comment>